<dbReference type="Proteomes" id="UP000504633">
    <property type="component" value="Unplaced"/>
</dbReference>
<dbReference type="Pfam" id="PF16032">
    <property type="entry name" value="DUF4788"/>
    <property type="match status" value="1"/>
</dbReference>
<protein>
    <submittedName>
        <fullName evidence="5">Uncharacterized protein LOC111593279</fullName>
    </submittedName>
</protein>
<accession>A0A6J1L5F1</accession>
<feature type="region of interest" description="Disordered" evidence="1">
    <location>
        <begin position="824"/>
        <end position="870"/>
    </location>
</feature>
<feature type="domain" description="DUF4776" evidence="2">
    <location>
        <begin position="310"/>
        <end position="739"/>
    </location>
</feature>
<evidence type="ECO:0000313" key="4">
    <source>
        <dbReference type="Proteomes" id="UP000504633"/>
    </source>
</evidence>
<dbReference type="InterPro" id="IPR031992">
    <property type="entry name" value="DUF4788"/>
</dbReference>
<sequence length="922" mass="103860">MTNATCTYLLDVIVTHLKTTTIHIKNPEKLRVDVQFNNLPLQITSSRINVHDFKGESTFEFQGNAQALQENIETNGMPVTVRYYGKVIGKGNIKFPSVFTSRIDEYMDDILCESSCNFELQGTVTGVLEVLCRLYLKCNEMSSPEKLDCNQKMKQSIHPSDIMFVLGETQHCATSCDFCPDILQPDDDNLRSELDSTQVPIPNADPLRPMETLAGRPVASAATCGIKTLGMRPERFVELVARGSDHSHPFKLSARKTNERISDQLKFLPNSRSTPNIMFSFLDPAKQVINEDVYDPQVMPGPISEKYNAGIKEKRFCPICLTNMSWLPKFATCVNCGIKPVIEEQHKEKTQNADEILYDILDKPAENIEEEVAVEGKDQKPGCRCTCSSGRTCAHCRIRKLCADIFHDDEEPSAIPDTKTNTIEDICMENKSSVKSGVHLTKVFSELRDLYDINTTKLSDKLNEKCDLLVAKQKDKTSDLKAKQKLKNKSVIKAERAMSTTALQKRSLFKERHKLCVQLPSNVPPNHGWAWTSSDETRKYGWQPGFVRKSIKKIMKFFLQYLPERNAFNRCMNVPKKENEQTTLHVSKKRGEIFITLRAANSTQPELKPIVFKIVKSDLAAALSPIKKKLKAKGFPKCTCHKPLMMCVCRSNIEKRELEDALRKECKRRGMESCVNDLVLTDTSDSELEFDINVTAPTGDAIPKPQTVNQATQLTKVNLCIPPKYPLKQNLFRRVYDCAASGRYTGTAFGGPAEIVLEDGVFGNMNGGLYAGNTTPWSTNSHSDICRGNSRVPMRSGQQAGGRFLKSMFAPNFRGRILDDGRFIGERGGQITPDSRKKMDDAKSGSKLTSEMKAKNANKENENGKRKLNWDTSPLRKNVACSKRRALLSQDRGVDTQQRRCTLRQVCAPSYELVNRRNYLIY</sequence>
<reference evidence="5" key="1">
    <citation type="submission" date="2025-08" db="UniProtKB">
        <authorList>
            <consortium name="RefSeq"/>
        </authorList>
    </citation>
    <scope>IDENTIFICATION</scope>
    <source>
        <strain evidence="5">15085-1641.00</strain>
        <tissue evidence="5">Whole body</tissue>
    </source>
</reference>
<gene>
    <name evidence="5" type="primary">LOC111593279</name>
</gene>
<dbReference type="InterPro" id="IPR031949">
    <property type="entry name" value="DUF4776"/>
</dbReference>
<proteinExistence type="predicted"/>
<dbReference type="OMA" id="IEDICME"/>
<dbReference type="PANTHER" id="PTHR39079">
    <property type="entry name" value="FI08034P-RELATED"/>
    <property type="match status" value="1"/>
</dbReference>
<dbReference type="AlphaFoldDB" id="A0A6J1L5F1"/>
<dbReference type="OrthoDB" id="7883086at2759"/>
<dbReference type="PANTHER" id="PTHR39079:SF1">
    <property type="entry name" value="GH11706P-RELATED"/>
    <property type="match status" value="1"/>
</dbReference>
<dbReference type="GeneID" id="111593279"/>
<organism evidence="4 5">
    <name type="scientific">Drosophila hydei</name>
    <name type="common">Fruit fly</name>
    <dbReference type="NCBI Taxonomy" id="7224"/>
    <lineage>
        <taxon>Eukaryota</taxon>
        <taxon>Metazoa</taxon>
        <taxon>Ecdysozoa</taxon>
        <taxon>Arthropoda</taxon>
        <taxon>Hexapoda</taxon>
        <taxon>Insecta</taxon>
        <taxon>Pterygota</taxon>
        <taxon>Neoptera</taxon>
        <taxon>Endopterygota</taxon>
        <taxon>Diptera</taxon>
        <taxon>Brachycera</taxon>
        <taxon>Muscomorpha</taxon>
        <taxon>Ephydroidea</taxon>
        <taxon>Drosophilidae</taxon>
        <taxon>Drosophila</taxon>
    </lineage>
</organism>
<evidence type="ECO:0000259" key="3">
    <source>
        <dbReference type="Pfam" id="PF16032"/>
    </source>
</evidence>
<evidence type="ECO:0000313" key="5">
    <source>
        <dbReference type="RefSeq" id="XP_023161718.2"/>
    </source>
</evidence>
<keyword evidence="4" id="KW-1185">Reference proteome</keyword>
<name>A0A6J1L5F1_DROHY</name>
<feature type="domain" description="DUF4788" evidence="3">
    <location>
        <begin position="13"/>
        <end position="238"/>
    </location>
</feature>
<dbReference type="KEGG" id="dhe:111593279"/>
<evidence type="ECO:0000256" key="1">
    <source>
        <dbReference type="SAM" id="MobiDB-lite"/>
    </source>
</evidence>
<dbReference type="RefSeq" id="XP_023161718.2">
    <property type="nucleotide sequence ID" value="XM_023305950.2"/>
</dbReference>
<dbReference type="Pfam" id="PF16003">
    <property type="entry name" value="DUF4776"/>
    <property type="match status" value="1"/>
</dbReference>
<evidence type="ECO:0000259" key="2">
    <source>
        <dbReference type="Pfam" id="PF16003"/>
    </source>
</evidence>
<feature type="compositionally biased region" description="Basic and acidic residues" evidence="1">
    <location>
        <begin position="834"/>
        <end position="869"/>
    </location>
</feature>